<evidence type="ECO:0000256" key="3">
    <source>
        <dbReference type="ARBA" id="ARBA00022801"/>
    </source>
</evidence>
<feature type="signal peptide" evidence="5">
    <location>
        <begin position="1"/>
        <end position="21"/>
    </location>
</feature>
<dbReference type="KEGG" id="pmes:FX988_02429"/>
<dbReference type="Pfam" id="PF24827">
    <property type="entry name" value="AstE_AspA_cat"/>
    <property type="match status" value="1"/>
</dbReference>
<organism evidence="7 8">
    <name type="scientific">Paraglaciecola mesophila</name>
    <dbReference type="NCBI Taxonomy" id="197222"/>
    <lineage>
        <taxon>Bacteria</taxon>
        <taxon>Pseudomonadati</taxon>
        <taxon>Pseudomonadota</taxon>
        <taxon>Gammaproteobacteria</taxon>
        <taxon>Alteromonadales</taxon>
        <taxon>Alteromonadaceae</taxon>
        <taxon>Paraglaciecola</taxon>
    </lineage>
</organism>
<dbReference type="InterPro" id="IPR053138">
    <property type="entry name" value="N-alpha-Ac-DABA_deacetylase"/>
</dbReference>
<dbReference type="EC" id="3.5.1.125" evidence="7"/>
<protein>
    <submittedName>
        <fullName evidence="7">N-alpha-acetyl-L-2,4-diaminobutyric acid deacetylase</fullName>
        <ecNumber evidence="7">3.5.1.125</ecNumber>
    </submittedName>
</protein>
<dbReference type="GO" id="GO:0016811">
    <property type="term" value="F:hydrolase activity, acting on carbon-nitrogen (but not peptide) bonds, in linear amides"/>
    <property type="evidence" value="ECO:0007669"/>
    <property type="project" value="InterPro"/>
</dbReference>
<keyword evidence="2" id="KW-0479">Metal-binding</keyword>
<evidence type="ECO:0000313" key="7">
    <source>
        <dbReference type="EMBL" id="QHJ12178.1"/>
    </source>
</evidence>
<evidence type="ECO:0000256" key="4">
    <source>
        <dbReference type="ARBA" id="ARBA00022833"/>
    </source>
</evidence>
<proteinExistence type="predicted"/>
<evidence type="ECO:0000259" key="6">
    <source>
        <dbReference type="Pfam" id="PF24827"/>
    </source>
</evidence>
<dbReference type="RefSeq" id="WP_160180098.1">
    <property type="nucleotide sequence ID" value="NZ_CP047656.1"/>
</dbReference>
<dbReference type="InterPro" id="IPR055438">
    <property type="entry name" value="AstE_AspA_cat"/>
</dbReference>
<gene>
    <name evidence="7" type="ORF">FX988_02429</name>
</gene>
<dbReference type="InterPro" id="IPR043795">
    <property type="entry name" value="N-alpha-Ac-DABA-like"/>
</dbReference>
<dbReference type="PANTHER" id="PTHR37326">
    <property type="entry name" value="BLL3975 PROTEIN"/>
    <property type="match status" value="1"/>
</dbReference>
<accession>A0A857JLJ4</accession>
<evidence type="ECO:0000313" key="8">
    <source>
        <dbReference type="Proteomes" id="UP000464524"/>
    </source>
</evidence>
<sequence>MRLLSSYLIIAMCFVTSLANAARQPFELAGNSVPAGEQRSFLASVTNTEMVVPMTVFHGKKDGPVLTLSAGTHGDEFPAITALQRLRHEIDLAALKGTLILVHAANLPALHQYGLSALHPGDKKNLNREFPGSENGTATEQLAYFLTQEIVARSDYLADLHSGSAYQQLWPHIYAPFVGDEKLDARTLEWAKASGMQHIVLYGDRPRDPENSISYPNTAMTRGKPGLTLEIGDLGNNQEEDILAYLDALRRLIAGIDMLPSELPVSEGQVIYKQLIDVETPSMGFFEPHCEIGELVEAGALLGTVRDYFGEPIADLRAPKRGVVLMLRHTPPVNQGMGLITLGIE</sequence>
<dbReference type="Proteomes" id="UP000464524">
    <property type="component" value="Chromosome"/>
</dbReference>
<reference evidence="7 8" key="1">
    <citation type="submission" date="2019-12" db="EMBL/GenBank/DDBJ databases">
        <title>Genome sequencing and assembly of endphytes of Porphyra tenera.</title>
        <authorList>
            <person name="Park J.M."/>
            <person name="Shin R."/>
            <person name="Jo S.H."/>
        </authorList>
    </citation>
    <scope>NUCLEOTIDE SEQUENCE [LARGE SCALE GENOMIC DNA]</scope>
    <source>
        <strain evidence="7 8">GPM4</strain>
    </source>
</reference>
<evidence type="ECO:0000256" key="2">
    <source>
        <dbReference type="ARBA" id="ARBA00022723"/>
    </source>
</evidence>
<dbReference type="GO" id="GO:0016788">
    <property type="term" value="F:hydrolase activity, acting on ester bonds"/>
    <property type="evidence" value="ECO:0007669"/>
    <property type="project" value="InterPro"/>
</dbReference>
<keyword evidence="8" id="KW-1185">Reference proteome</keyword>
<dbReference type="SUPFAM" id="SSF53187">
    <property type="entry name" value="Zn-dependent exopeptidases"/>
    <property type="match status" value="1"/>
</dbReference>
<feature type="chain" id="PRO_5032613207" evidence="5">
    <location>
        <begin position="22"/>
        <end position="345"/>
    </location>
</feature>
<name>A0A857JLJ4_9ALTE</name>
<evidence type="ECO:0000256" key="5">
    <source>
        <dbReference type="SAM" id="SignalP"/>
    </source>
</evidence>
<dbReference type="EMBL" id="CP047656">
    <property type="protein sequence ID" value="QHJ12178.1"/>
    <property type="molecule type" value="Genomic_DNA"/>
</dbReference>
<dbReference type="PANTHER" id="PTHR37326:SF1">
    <property type="entry name" value="BLL3975 PROTEIN"/>
    <property type="match status" value="1"/>
</dbReference>
<dbReference type="Gene3D" id="3.40.630.10">
    <property type="entry name" value="Zn peptidases"/>
    <property type="match status" value="1"/>
</dbReference>
<dbReference type="PIRSF" id="PIRSF039012">
    <property type="entry name" value="ASP"/>
    <property type="match status" value="1"/>
</dbReference>
<dbReference type="AlphaFoldDB" id="A0A857JLJ4"/>
<dbReference type="GO" id="GO:0046872">
    <property type="term" value="F:metal ion binding"/>
    <property type="evidence" value="ECO:0007669"/>
    <property type="project" value="UniProtKB-KW"/>
</dbReference>
<keyword evidence="3 7" id="KW-0378">Hydrolase</keyword>
<dbReference type="OrthoDB" id="9782876at2"/>
<comment type="cofactor">
    <cofactor evidence="1">
        <name>Zn(2+)</name>
        <dbReference type="ChEBI" id="CHEBI:29105"/>
    </cofactor>
</comment>
<feature type="domain" description="Succinylglutamate desuccinylase/Aspartoacylase catalytic" evidence="6">
    <location>
        <begin position="63"/>
        <end position="254"/>
    </location>
</feature>
<evidence type="ECO:0000256" key="1">
    <source>
        <dbReference type="ARBA" id="ARBA00001947"/>
    </source>
</evidence>
<keyword evidence="5" id="KW-0732">Signal</keyword>
<keyword evidence="4" id="KW-0862">Zinc</keyword>